<organism evidence="1 2">
    <name type="scientific">Pontibacter indicus</name>
    <dbReference type="NCBI Taxonomy" id="1317125"/>
    <lineage>
        <taxon>Bacteria</taxon>
        <taxon>Pseudomonadati</taxon>
        <taxon>Bacteroidota</taxon>
        <taxon>Cytophagia</taxon>
        <taxon>Cytophagales</taxon>
        <taxon>Hymenobacteraceae</taxon>
        <taxon>Pontibacter</taxon>
    </lineage>
</organism>
<protein>
    <recommendedName>
        <fullName evidence="3">DUF4286 domain-containing protein</fullName>
    </recommendedName>
</protein>
<name>A0A1R3XAP3_9BACT</name>
<evidence type="ECO:0008006" key="3">
    <source>
        <dbReference type="Google" id="ProtNLM"/>
    </source>
</evidence>
<dbReference type="STRING" id="1317125.SAMN05444128_1817"/>
<proteinExistence type="predicted"/>
<dbReference type="InterPro" id="IPR025563">
    <property type="entry name" value="DUF4286"/>
</dbReference>
<evidence type="ECO:0000313" key="1">
    <source>
        <dbReference type="EMBL" id="SIT88311.1"/>
    </source>
</evidence>
<dbReference type="EMBL" id="FTPP01000002">
    <property type="protein sequence ID" value="SIT88311.1"/>
    <property type="molecule type" value="Genomic_DNA"/>
</dbReference>
<reference evidence="2" key="1">
    <citation type="submission" date="2017-01" db="EMBL/GenBank/DDBJ databases">
        <authorList>
            <person name="Varghese N."/>
            <person name="Submissions S."/>
        </authorList>
    </citation>
    <scope>NUCLEOTIDE SEQUENCE [LARGE SCALE GENOMIC DNA]</scope>
    <source>
        <strain evidence="2">LP100</strain>
    </source>
</reference>
<dbReference type="Proteomes" id="UP000187181">
    <property type="component" value="Unassembled WGS sequence"/>
</dbReference>
<gene>
    <name evidence="1" type="ORF">SAMN05444128_1817</name>
</gene>
<dbReference type="Pfam" id="PF14114">
    <property type="entry name" value="DUF4286"/>
    <property type="match status" value="1"/>
</dbReference>
<dbReference type="RefSeq" id="WP_076668072.1">
    <property type="nucleotide sequence ID" value="NZ_FTPP01000002.1"/>
</dbReference>
<sequence>MIIYNVTINIDNSVAEEWLDWMKSTHIPEVMATGYFLNNQIARLLHEEDNGGTTYAVQYTCRNLEDLEEYQRDHAPALQAKVQERYPEKFVAFRSLLEIVGRDVEKAQ</sequence>
<dbReference type="OrthoDB" id="1121837at2"/>
<evidence type="ECO:0000313" key="2">
    <source>
        <dbReference type="Proteomes" id="UP000187181"/>
    </source>
</evidence>
<keyword evidence="2" id="KW-1185">Reference proteome</keyword>
<dbReference type="AlphaFoldDB" id="A0A1R3XAP3"/>
<accession>A0A1R3XAP3</accession>